<evidence type="ECO:0000313" key="8">
    <source>
        <dbReference type="Proteomes" id="UP000824469"/>
    </source>
</evidence>
<evidence type="ECO:0000313" key="7">
    <source>
        <dbReference type="EMBL" id="KAH9306516.1"/>
    </source>
</evidence>
<dbReference type="Gene3D" id="1.20.1560.10">
    <property type="entry name" value="ABC transporter type 1, transmembrane domain"/>
    <property type="match status" value="1"/>
</dbReference>
<dbReference type="Gene3D" id="3.40.50.300">
    <property type="entry name" value="P-loop containing nucleotide triphosphate hydrolases"/>
    <property type="match status" value="1"/>
</dbReference>
<dbReference type="InterPro" id="IPR011527">
    <property type="entry name" value="ABC1_TM_dom"/>
</dbReference>
<dbReference type="Pfam" id="PF00664">
    <property type="entry name" value="ABC_membrane"/>
    <property type="match status" value="1"/>
</dbReference>
<name>A0AA38KK75_TAXCH</name>
<keyword evidence="4 5" id="KW-0472">Membrane</keyword>
<dbReference type="AlphaFoldDB" id="A0AA38KK75"/>
<proteinExistence type="predicted"/>
<keyword evidence="8" id="KW-1185">Reference proteome</keyword>
<evidence type="ECO:0000256" key="4">
    <source>
        <dbReference type="ARBA" id="ARBA00023136"/>
    </source>
</evidence>
<organism evidence="7 8">
    <name type="scientific">Taxus chinensis</name>
    <name type="common">Chinese yew</name>
    <name type="synonym">Taxus wallichiana var. chinensis</name>
    <dbReference type="NCBI Taxonomy" id="29808"/>
    <lineage>
        <taxon>Eukaryota</taxon>
        <taxon>Viridiplantae</taxon>
        <taxon>Streptophyta</taxon>
        <taxon>Embryophyta</taxon>
        <taxon>Tracheophyta</taxon>
        <taxon>Spermatophyta</taxon>
        <taxon>Pinopsida</taxon>
        <taxon>Pinidae</taxon>
        <taxon>Conifers II</taxon>
        <taxon>Cupressales</taxon>
        <taxon>Taxaceae</taxon>
        <taxon>Taxus</taxon>
    </lineage>
</organism>
<dbReference type="InterPro" id="IPR036640">
    <property type="entry name" value="ABC1_TM_sf"/>
</dbReference>
<sequence length="262" mass="28167">GKFHPLYGNICSWICGGIHYSVAACFANGCGGATYCCGWSRSHHNIYKAFIQELGCLCRGRQHCRADNWNGISQALAQIRKVFSFVGEEKTMQAYSAALKVTQKIGYRSGVVKGIGMGSTYCIIFCCYVLLLWYGGLLVRHHDTKGGSAIATTFSVVIGGLALGQSAPSLTAFAKAKSATVNIFQTIEHRPKIDRNYSTGATPSTITGQVELRNVSFSYPSRPEMSILSGFLLNIPAGKTVAMVGRSGSGKSTVENVNQGRL</sequence>
<evidence type="ECO:0000256" key="3">
    <source>
        <dbReference type="ARBA" id="ARBA00022989"/>
    </source>
</evidence>
<dbReference type="Proteomes" id="UP000824469">
    <property type="component" value="Unassembled WGS sequence"/>
</dbReference>
<reference evidence="7 8" key="1">
    <citation type="journal article" date="2021" name="Nat. Plants">
        <title>The Taxus genome provides insights into paclitaxel biosynthesis.</title>
        <authorList>
            <person name="Xiong X."/>
            <person name="Gou J."/>
            <person name="Liao Q."/>
            <person name="Li Y."/>
            <person name="Zhou Q."/>
            <person name="Bi G."/>
            <person name="Li C."/>
            <person name="Du R."/>
            <person name="Wang X."/>
            <person name="Sun T."/>
            <person name="Guo L."/>
            <person name="Liang H."/>
            <person name="Lu P."/>
            <person name="Wu Y."/>
            <person name="Zhang Z."/>
            <person name="Ro D.K."/>
            <person name="Shang Y."/>
            <person name="Huang S."/>
            <person name="Yan J."/>
        </authorList>
    </citation>
    <scope>NUCLEOTIDE SEQUENCE [LARGE SCALE GENOMIC DNA]</scope>
    <source>
        <strain evidence="7">Ta-2019</strain>
    </source>
</reference>
<feature type="non-terminal residue" evidence="7">
    <location>
        <position position="262"/>
    </location>
</feature>
<dbReference type="GO" id="GO:0005524">
    <property type="term" value="F:ATP binding"/>
    <property type="evidence" value="ECO:0007669"/>
    <property type="project" value="InterPro"/>
</dbReference>
<comment type="subcellular location">
    <subcellularLocation>
        <location evidence="1">Membrane</location>
        <topology evidence="1">Multi-pass membrane protein</topology>
    </subcellularLocation>
</comment>
<evidence type="ECO:0000256" key="2">
    <source>
        <dbReference type="ARBA" id="ARBA00022692"/>
    </source>
</evidence>
<dbReference type="SUPFAM" id="SSF52540">
    <property type="entry name" value="P-loop containing nucleoside triphosphate hydrolases"/>
    <property type="match status" value="1"/>
</dbReference>
<dbReference type="PROSITE" id="PS50929">
    <property type="entry name" value="ABC_TM1F"/>
    <property type="match status" value="1"/>
</dbReference>
<accession>A0AA38KK75</accession>
<feature type="transmembrane region" description="Helical" evidence="5">
    <location>
        <begin position="146"/>
        <end position="164"/>
    </location>
</feature>
<dbReference type="SUPFAM" id="SSF90123">
    <property type="entry name" value="ABC transporter transmembrane region"/>
    <property type="match status" value="1"/>
</dbReference>
<dbReference type="GO" id="GO:0005886">
    <property type="term" value="C:plasma membrane"/>
    <property type="evidence" value="ECO:0007669"/>
    <property type="project" value="TreeGrafter"/>
</dbReference>
<dbReference type="EMBL" id="JAHRHJ020000008">
    <property type="protein sequence ID" value="KAH9306516.1"/>
    <property type="molecule type" value="Genomic_DNA"/>
</dbReference>
<feature type="transmembrane region" description="Helical" evidence="5">
    <location>
        <begin position="114"/>
        <end position="134"/>
    </location>
</feature>
<evidence type="ECO:0000259" key="6">
    <source>
        <dbReference type="PROSITE" id="PS50929"/>
    </source>
</evidence>
<evidence type="ECO:0000256" key="1">
    <source>
        <dbReference type="ARBA" id="ARBA00004141"/>
    </source>
</evidence>
<gene>
    <name evidence="7" type="ORF">KI387_010920</name>
</gene>
<feature type="domain" description="ABC transmembrane type-1" evidence="6">
    <location>
        <begin position="72"/>
        <end position="175"/>
    </location>
</feature>
<keyword evidence="2 5" id="KW-0812">Transmembrane</keyword>
<evidence type="ECO:0000256" key="5">
    <source>
        <dbReference type="SAM" id="Phobius"/>
    </source>
</evidence>
<dbReference type="PANTHER" id="PTHR24222">
    <property type="entry name" value="ABC TRANSPORTER B FAMILY"/>
    <property type="match status" value="1"/>
</dbReference>
<dbReference type="GO" id="GO:0140359">
    <property type="term" value="F:ABC-type transporter activity"/>
    <property type="evidence" value="ECO:0007669"/>
    <property type="project" value="InterPro"/>
</dbReference>
<comment type="caution">
    <text evidence="7">The sequence shown here is derived from an EMBL/GenBank/DDBJ whole genome shotgun (WGS) entry which is preliminary data.</text>
</comment>
<dbReference type="InterPro" id="IPR027417">
    <property type="entry name" value="P-loop_NTPase"/>
</dbReference>
<keyword evidence="3 5" id="KW-1133">Transmembrane helix</keyword>
<protein>
    <recommendedName>
        <fullName evidence="6">ABC transmembrane type-1 domain-containing protein</fullName>
    </recommendedName>
</protein>
<dbReference type="PANTHER" id="PTHR24222:SF70">
    <property type="entry name" value="BRACHYTIC2"/>
    <property type="match status" value="1"/>
</dbReference>
<dbReference type="InterPro" id="IPR039421">
    <property type="entry name" value="Type_1_exporter"/>
</dbReference>
<dbReference type="OMA" id="NICSWIC"/>